<keyword evidence="1" id="KW-0812">Transmembrane</keyword>
<evidence type="ECO:0000256" key="1">
    <source>
        <dbReference type="SAM" id="Phobius"/>
    </source>
</evidence>
<keyword evidence="3" id="KW-1185">Reference proteome</keyword>
<evidence type="ECO:0000313" key="3">
    <source>
        <dbReference type="Proteomes" id="UP000055024"/>
    </source>
</evidence>
<protein>
    <recommendedName>
        <fullName evidence="4">PiggyBac transposable element-derived protein domain-containing protein</fullName>
    </recommendedName>
</protein>
<organism evidence="2 3">
    <name type="scientific">Trichinella zimbabwensis</name>
    <dbReference type="NCBI Taxonomy" id="268475"/>
    <lineage>
        <taxon>Eukaryota</taxon>
        <taxon>Metazoa</taxon>
        <taxon>Ecdysozoa</taxon>
        <taxon>Nematoda</taxon>
        <taxon>Enoplea</taxon>
        <taxon>Dorylaimia</taxon>
        <taxon>Trichinellida</taxon>
        <taxon>Trichinellidae</taxon>
        <taxon>Trichinella</taxon>
    </lineage>
</organism>
<evidence type="ECO:0000313" key="2">
    <source>
        <dbReference type="EMBL" id="KRZ08313.1"/>
    </source>
</evidence>
<proteinExistence type="predicted"/>
<feature type="transmembrane region" description="Helical" evidence="1">
    <location>
        <begin position="20"/>
        <end position="40"/>
    </location>
</feature>
<keyword evidence="1" id="KW-0472">Membrane</keyword>
<sequence>MYNEKQWKIFIVVDNRKRKLTGFVTVELIATIWTLLNSVATQTNNKSSLRHRQTKEKATGVVRRLSFAAYRREVKLCSLVWPGTGDDDRFVNFSPLSG</sequence>
<keyword evidence="1" id="KW-1133">Transmembrane helix</keyword>
<accession>A0A0V1HD45</accession>
<reference evidence="2 3" key="1">
    <citation type="submission" date="2015-01" db="EMBL/GenBank/DDBJ databases">
        <title>Evolution of Trichinella species and genotypes.</title>
        <authorList>
            <person name="Korhonen P.K."/>
            <person name="Edoardo P."/>
            <person name="Giuseppe L.R."/>
            <person name="Gasser R.B."/>
        </authorList>
    </citation>
    <scope>NUCLEOTIDE SEQUENCE [LARGE SCALE GENOMIC DNA]</scope>
    <source>
        <strain evidence="2">ISS1029</strain>
    </source>
</reference>
<dbReference type="Proteomes" id="UP000055024">
    <property type="component" value="Unassembled WGS sequence"/>
</dbReference>
<evidence type="ECO:0008006" key="4">
    <source>
        <dbReference type="Google" id="ProtNLM"/>
    </source>
</evidence>
<dbReference type="EMBL" id="JYDP01000089">
    <property type="protein sequence ID" value="KRZ08313.1"/>
    <property type="molecule type" value="Genomic_DNA"/>
</dbReference>
<name>A0A0V1HD45_9BILA</name>
<gene>
    <name evidence="2" type="ORF">T11_4418</name>
</gene>
<dbReference type="AlphaFoldDB" id="A0A0V1HD45"/>
<comment type="caution">
    <text evidence="2">The sequence shown here is derived from an EMBL/GenBank/DDBJ whole genome shotgun (WGS) entry which is preliminary data.</text>
</comment>